<evidence type="ECO:0000313" key="3">
    <source>
        <dbReference type="EMBL" id="KAJ3579089.1"/>
    </source>
</evidence>
<feature type="signal peptide" evidence="2">
    <location>
        <begin position="1"/>
        <end position="18"/>
    </location>
</feature>
<dbReference type="AlphaFoldDB" id="A0A9W8NLK0"/>
<reference evidence="3" key="1">
    <citation type="submission" date="2022-07" db="EMBL/GenBank/DDBJ databases">
        <title>Genome Sequence of Xylaria arbuscula.</title>
        <authorList>
            <person name="Buettner E."/>
        </authorList>
    </citation>
    <scope>NUCLEOTIDE SEQUENCE</scope>
    <source>
        <strain evidence="3">VT107</strain>
    </source>
</reference>
<dbReference type="VEuPathDB" id="FungiDB:F4678DRAFT_465977"/>
<evidence type="ECO:0000256" key="1">
    <source>
        <dbReference type="SAM" id="MobiDB-lite"/>
    </source>
</evidence>
<keyword evidence="4" id="KW-1185">Reference proteome</keyword>
<gene>
    <name evidence="3" type="ORF">NPX13_g1472</name>
</gene>
<dbReference type="VEuPathDB" id="FungiDB:F4678DRAFT_465979"/>
<dbReference type="Proteomes" id="UP001148614">
    <property type="component" value="Unassembled WGS sequence"/>
</dbReference>
<feature type="region of interest" description="Disordered" evidence="1">
    <location>
        <begin position="295"/>
        <end position="359"/>
    </location>
</feature>
<sequence>MQFSVAVILTSVLSLTQALPSGITARASNQQIADAQNSWRADTSTVSQFLSAVPTLRGTKLTSAAQVAFNAEVDELTHKKVLDGAFSSDPRIVSANDVLVNQGTFQSVVDALRDFADNGDKKSDAEINTLLQNTNSVRCGKVLPAIDTLACRNRKRGFVMSWVKVLNGKGGYILASIDDHLALGVALAPVDDSPRVESHAYVEKAQRAIEAVALEAAIRTSAVSRVYYDSIADQYGFAIMPPRRAVAHASVPGASSSNTDGNRALTTGQEREDESQQRMIDEYWEQRVHTFKIVQPDEWPKDQPARLDETPEQRRRRHENLQGEVPHASTSTSHKNGAATPHSSGDTADDDIYVPPNGYPSISMKHPYVSIAGGSDSGLSSDTYPSDEEELSAEAEKGLITETMEIMPDFRARPKYSLCSSTVRDVEELVKSGRHLEALKRALENAYHNTFATDPTPVFSASIAVYILGRNEKDIPVIDMKFHRTLHFSFRKLLARRLLNGVLIRYPKGYFPRIFGVVEQVGRQRVVLHAYTAYGDFTEKYEKCSACRHSIIAEWKTGDKGKDVEKNGSGRNGDSRAH</sequence>
<proteinExistence type="predicted"/>
<keyword evidence="2" id="KW-0732">Signal</keyword>
<feature type="compositionally biased region" description="Polar residues" evidence="1">
    <location>
        <begin position="253"/>
        <end position="268"/>
    </location>
</feature>
<organism evidence="3 4">
    <name type="scientific">Xylaria arbuscula</name>
    <dbReference type="NCBI Taxonomy" id="114810"/>
    <lineage>
        <taxon>Eukaryota</taxon>
        <taxon>Fungi</taxon>
        <taxon>Dikarya</taxon>
        <taxon>Ascomycota</taxon>
        <taxon>Pezizomycotina</taxon>
        <taxon>Sordariomycetes</taxon>
        <taxon>Xylariomycetidae</taxon>
        <taxon>Xylariales</taxon>
        <taxon>Xylariaceae</taxon>
        <taxon>Xylaria</taxon>
    </lineage>
</organism>
<feature type="compositionally biased region" description="Basic and acidic residues" evidence="1">
    <location>
        <begin position="298"/>
        <end position="313"/>
    </location>
</feature>
<evidence type="ECO:0000256" key="2">
    <source>
        <dbReference type="SAM" id="SignalP"/>
    </source>
</evidence>
<dbReference type="EMBL" id="JANPWZ010000133">
    <property type="protein sequence ID" value="KAJ3579089.1"/>
    <property type="molecule type" value="Genomic_DNA"/>
</dbReference>
<feature type="chain" id="PRO_5040762074" evidence="2">
    <location>
        <begin position="19"/>
        <end position="578"/>
    </location>
</feature>
<name>A0A9W8NLK0_9PEZI</name>
<feature type="region of interest" description="Disordered" evidence="1">
    <location>
        <begin position="249"/>
        <end position="277"/>
    </location>
</feature>
<comment type="caution">
    <text evidence="3">The sequence shown here is derived from an EMBL/GenBank/DDBJ whole genome shotgun (WGS) entry which is preliminary data.</text>
</comment>
<accession>A0A9W8NLK0</accession>
<protein>
    <submittedName>
        <fullName evidence="3">Uncharacterized protein</fullName>
    </submittedName>
</protein>
<evidence type="ECO:0000313" key="4">
    <source>
        <dbReference type="Proteomes" id="UP001148614"/>
    </source>
</evidence>
<feature type="compositionally biased region" description="Polar residues" evidence="1">
    <location>
        <begin position="328"/>
        <end position="346"/>
    </location>
</feature>